<organism evidence="3 4">
    <name type="scientific">Periplaneta americana</name>
    <name type="common">American cockroach</name>
    <name type="synonym">Blatta americana</name>
    <dbReference type="NCBI Taxonomy" id="6978"/>
    <lineage>
        <taxon>Eukaryota</taxon>
        <taxon>Metazoa</taxon>
        <taxon>Ecdysozoa</taxon>
        <taxon>Arthropoda</taxon>
        <taxon>Hexapoda</taxon>
        <taxon>Insecta</taxon>
        <taxon>Pterygota</taxon>
        <taxon>Neoptera</taxon>
        <taxon>Polyneoptera</taxon>
        <taxon>Dictyoptera</taxon>
        <taxon>Blattodea</taxon>
        <taxon>Blattoidea</taxon>
        <taxon>Blattidae</taxon>
        <taxon>Blattinae</taxon>
        <taxon>Periplaneta</taxon>
    </lineage>
</organism>
<dbReference type="Proteomes" id="UP001148838">
    <property type="component" value="Unassembled WGS sequence"/>
</dbReference>
<name>A0ABQ8SRF9_PERAM</name>
<evidence type="ECO:0000256" key="1">
    <source>
        <dbReference type="ARBA" id="ARBA00009176"/>
    </source>
</evidence>
<reference evidence="3 4" key="1">
    <citation type="journal article" date="2022" name="Allergy">
        <title>Genome assembly and annotation of Periplaneta americana reveal a comprehensive cockroach allergen profile.</title>
        <authorList>
            <person name="Wang L."/>
            <person name="Xiong Q."/>
            <person name="Saelim N."/>
            <person name="Wang L."/>
            <person name="Nong W."/>
            <person name="Wan A.T."/>
            <person name="Shi M."/>
            <person name="Liu X."/>
            <person name="Cao Q."/>
            <person name="Hui J.H.L."/>
            <person name="Sookrung N."/>
            <person name="Leung T.F."/>
            <person name="Tungtrongchitr A."/>
            <person name="Tsui S.K.W."/>
        </authorList>
    </citation>
    <scope>NUCLEOTIDE SEQUENCE [LARGE SCALE GENOMIC DNA]</scope>
    <source>
        <strain evidence="3">PWHHKU_190912</strain>
    </source>
</reference>
<feature type="domain" description="Inosine/uridine-preferring nucleoside hydrolase" evidence="2">
    <location>
        <begin position="20"/>
        <end position="225"/>
    </location>
</feature>
<dbReference type="SUPFAM" id="SSF53590">
    <property type="entry name" value="Nucleoside hydrolase"/>
    <property type="match status" value="1"/>
</dbReference>
<dbReference type="Gene3D" id="3.90.245.10">
    <property type="entry name" value="Ribonucleoside hydrolase-like"/>
    <property type="match status" value="1"/>
</dbReference>
<comment type="caution">
    <text evidence="3">The sequence shown here is derived from an EMBL/GenBank/DDBJ whole genome shotgun (WGS) entry which is preliminary data.</text>
</comment>
<protein>
    <recommendedName>
        <fullName evidence="2">Inosine/uridine-preferring nucleoside hydrolase domain-containing protein</fullName>
    </recommendedName>
</protein>
<evidence type="ECO:0000313" key="4">
    <source>
        <dbReference type="Proteomes" id="UP001148838"/>
    </source>
</evidence>
<gene>
    <name evidence="3" type="ORF">ANN_18957</name>
</gene>
<dbReference type="PANTHER" id="PTHR46190">
    <property type="entry name" value="SI:CH211-201H21.5-RELATED"/>
    <property type="match status" value="1"/>
</dbReference>
<sequence length="250" mass="27008">PEHCSMYCLRKPVQLETKKLIIDTDAGADDAVAILMALGQTDVDVIALTCVNGNTALDNVVVNVLKTLKTAGRLDIPVFAGATASLVTTPPTDNYFGQDGFGDFEYPDPPDPDTLLQDERAADALVRLAKETPGELTLLALGPLTNVALAIRLDSGFLSNLKNIVVMGGSVEGVGNALPGIEFNFYIDPVAAHIVFNSSDSAQPIYMLPLETVLQRNYVTMVTMFIVRLAKGDERKVGNKYQYHTFSNPF</sequence>
<dbReference type="EMBL" id="JAJSOF020000023">
    <property type="protein sequence ID" value="KAJ4436326.1"/>
    <property type="molecule type" value="Genomic_DNA"/>
</dbReference>
<dbReference type="InterPro" id="IPR001910">
    <property type="entry name" value="Inosine/uridine_hydrolase_dom"/>
</dbReference>
<dbReference type="InterPro" id="IPR052775">
    <property type="entry name" value="IUN_hydrolase"/>
</dbReference>
<dbReference type="PANTHER" id="PTHR46190:SF1">
    <property type="entry name" value="SI:CH211-201H21.5"/>
    <property type="match status" value="1"/>
</dbReference>
<comment type="similarity">
    <text evidence="1">Belongs to the IUNH family.</text>
</comment>
<dbReference type="Pfam" id="PF01156">
    <property type="entry name" value="IU_nuc_hydro"/>
    <property type="match status" value="1"/>
</dbReference>
<feature type="non-terminal residue" evidence="3">
    <location>
        <position position="1"/>
    </location>
</feature>
<proteinExistence type="inferred from homology"/>
<keyword evidence="4" id="KW-1185">Reference proteome</keyword>
<evidence type="ECO:0000313" key="3">
    <source>
        <dbReference type="EMBL" id="KAJ4436326.1"/>
    </source>
</evidence>
<evidence type="ECO:0000259" key="2">
    <source>
        <dbReference type="Pfam" id="PF01156"/>
    </source>
</evidence>
<dbReference type="InterPro" id="IPR036452">
    <property type="entry name" value="Ribo_hydro-like"/>
</dbReference>
<accession>A0ABQ8SRF9</accession>